<dbReference type="GO" id="GO:0008108">
    <property type="term" value="F:UDP-glucose:hexose-1-phosphate uridylyltransferase activity"/>
    <property type="evidence" value="ECO:0007669"/>
    <property type="project" value="InterPro"/>
</dbReference>
<evidence type="ECO:0000313" key="14">
    <source>
        <dbReference type="Proteomes" id="UP000230956"/>
    </source>
</evidence>
<comment type="similarity">
    <text evidence="2">Belongs to the galactose-1-phosphate uridylyltransferase type 1 family.</text>
</comment>
<dbReference type="Pfam" id="PF02744">
    <property type="entry name" value="GalP_UDP_tr_C"/>
    <property type="match status" value="1"/>
</dbReference>
<dbReference type="RefSeq" id="WP_286977449.1">
    <property type="nucleotide sequence ID" value="NZ_PFNG01000236.1"/>
</dbReference>
<evidence type="ECO:0000256" key="8">
    <source>
        <dbReference type="ARBA" id="ARBA00023277"/>
    </source>
</evidence>
<evidence type="ECO:0000256" key="4">
    <source>
        <dbReference type="ARBA" id="ARBA00022695"/>
    </source>
</evidence>
<name>A0A2M7T5J3_9ACTN</name>
<accession>A0A2M7T5J3</accession>
<feature type="domain" description="Galactose-1-phosphate uridyl transferase N-terminal" evidence="11">
    <location>
        <begin position="3"/>
        <end position="174"/>
    </location>
</feature>
<dbReference type="InterPro" id="IPR005850">
    <property type="entry name" value="GalP_Utransf_C"/>
</dbReference>
<protein>
    <submittedName>
        <fullName evidence="13">Galactose-1-phosphate uridylyltransferase</fullName>
    </submittedName>
</protein>
<keyword evidence="8" id="KW-0119">Carbohydrate metabolism</keyword>
<dbReference type="UniPathway" id="UPA00214"/>
<dbReference type="Pfam" id="PF01087">
    <property type="entry name" value="GalP_UDP_transf"/>
    <property type="match status" value="1"/>
</dbReference>
<evidence type="ECO:0000256" key="10">
    <source>
        <dbReference type="SAM" id="MobiDB-lite"/>
    </source>
</evidence>
<dbReference type="InterPro" id="IPR001937">
    <property type="entry name" value="GalP_UDPtransf1"/>
</dbReference>
<sequence length="331" mass="37775">MPELRQDPVTKRWVVVAKERAKRPDDFVKRDGGSSPRVCPFEYGNESMTPPETLAFRPGELPPDSPDWTIRVVPNKFPVFTPENHDETINGLYLSRKAYGAHEVIIHGPQHELSLATYPTHQVAEVLRAYKLRYNYHKNQPYARYIQIIINHGKSAGASLEHSHSQLFVAPVLPELPAAQLHGAAEYYNENGHCIYCKIISQELDINERVVEKTDNFLAFVPFAAKLPFETWIVPLRHRPKFEDISNDEIEELAFIFGNTLRRFYNGLNDPPYNMYLHTSPPGYGLTDTYHWHMSIIPKLTIPAGFELGTGMWIDITIPEAAAKFLRNAAP</sequence>
<keyword evidence="3 13" id="KW-0808">Transferase</keyword>
<dbReference type="GO" id="GO:0006012">
    <property type="term" value="P:galactose metabolic process"/>
    <property type="evidence" value="ECO:0007669"/>
    <property type="project" value="UniProtKB-UniPathway"/>
</dbReference>
<dbReference type="PIRSF" id="PIRSF000808">
    <property type="entry name" value="GalT"/>
    <property type="match status" value="1"/>
</dbReference>
<dbReference type="AlphaFoldDB" id="A0A2M7T5J3"/>
<evidence type="ECO:0000256" key="9">
    <source>
        <dbReference type="PIRSR" id="PIRSR000808-1"/>
    </source>
</evidence>
<feature type="active site" description="Tele-UMP-histidine intermediate" evidence="9">
    <location>
        <position position="164"/>
    </location>
</feature>
<dbReference type="GO" id="GO:0008270">
    <property type="term" value="F:zinc ion binding"/>
    <property type="evidence" value="ECO:0007669"/>
    <property type="project" value="InterPro"/>
</dbReference>
<dbReference type="InterPro" id="IPR053177">
    <property type="entry name" value="ADP-glucose_phosphorylase"/>
</dbReference>
<dbReference type="InterPro" id="IPR005849">
    <property type="entry name" value="GalP_Utransf_N"/>
</dbReference>
<feature type="region of interest" description="Disordered" evidence="10">
    <location>
        <begin position="25"/>
        <end position="44"/>
    </location>
</feature>
<evidence type="ECO:0000259" key="12">
    <source>
        <dbReference type="Pfam" id="PF02744"/>
    </source>
</evidence>
<dbReference type="PANTHER" id="PTHR42763">
    <property type="entry name" value="ADP-GLUCOSE PHOSPHORYLASE"/>
    <property type="match status" value="1"/>
</dbReference>
<evidence type="ECO:0000256" key="5">
    <source>
        <dbReference type="ARBA" id="ARBA00022723"/>
    </source>
</evidence>
<evidence type="ECO:0000256" key="7">
    <source>
        <dbReference type="ARBA" id="ARBA00023144"/>
    </source>
</evidence>
<organism evidence="13 14">
    <name type="scientific">Candidatus Aquicultor secundus</name>
    <dbReference type="NCBI Taxonomy" id="1973895"/>
    <lineage>
        <taxon>Bacteria</taxon>
        <taxon>Bacillati</taxon>
        <taxon>Actinomycetota</taxon>
        <taxon>Candidatus Aquicultoria</taxon>
        <taxon>Candidatus Aquicultorales</taxon>
        <taxon>Candidatus Aquicultoraceae</taxon>
        <taxon>Candidatus Aquicultor</taxon>
    </lineage>
</organism>
<comment type="cofactor">
    <cofactor evidence="1">
        <name>Zn(2+)</name>
        <dbReference type="ChEBI" id="CHEBI:29105"/>
    </cofactor>
</comment>
<evidence type="ECO:0000313" key="13">
    <source>
        <dbReference type="EMBL" id="PIZ35521.1"/>
    </source>
</evidence>
<evidence type="ECO:0000256" key="6">
    <source>
        <dbReference type="ARBA" id="ARBA00022833"/>
    </source>
</evidence>
<evidence type="ECO:0000256" key="1">
    <source>
        <dbReference type="ARBA" id="ARBA00001947"/>
    </source>
</evidence>
<evidence type="ECO:0000256" key="3">
    <source>
        <dbReference type="ARBA" id="ARBA00022679"/>
    </source>
</evidence>
<feature type="domain" description="Galactose-1-phosphate uridyl transferase C-terminal" evidence="12">
    <location>
        <begin position="185"/>
        <end position="295"/>
    </location>
</feature>
<reference evidence="14" key="1">
    <citation type="submission" date="2017-09" db="EMBL/GenBank/DDBJ databases">
        <title>Depth-based differentiation of microbial function through sediment-hosted aquifers and enrichment of novel symbionts in the deep terrestrial subsurface.</title>
        <authorList>
            <person name="Probst A.J."/>
            <person name="Ladd B."/>
            <person name="Jarett J.K."/>
            <person name="Geller-Mcgrath D.E."/>
            <person name="Sieber C.M.K."/>
            <person name="Emerson J.B."/>
            <person name="Anantharaman K."/>
            <person name="Thomas B.C."/>
            <person name="Malmstrom R."/>
            <person name="Stieglmeier M."/>
            <person name="Klingl A."/>
            <person name="Woyke T."/>
            <person name="Ryan C.M."/>
            <person name="Banfield J.F."/>
        </authorList>
    </citation>
    <scope>NUCLEOTIDE SEQUENCE [LARGE SCALE GENOMIC DNA]</scope>
</reference>
<dbReference type="PANTHER" id="PTHR42763:SF1">
    <property type="entry name" value="UDP-GLUCOSE--HEXOSE-1-PHOSPHATE URIDYLYLTRANSFERASE"/>
    <property type="match status" value="1"/>
</dbReference>
<dbReference type="EMBL" id="PFNG01000236">
    <property type="protein sequence ID" value="PIZ35521.1"/>
    <property type="molecule type" value="Genomic_DNA"/>
</dbReference>
<keyword evidence="6" id="KW-0862">Zinc</keyword>
<dbReference type="Gene3D" id="3.30.428.10">
    <property type="entry name" value="HIT-like"/>
    <property type="match status" value="2"/>
</dbReference>
<evidence type="ECO:0000259" key="11">
    <source>
        <dbReference type="Pfam" id="PF01087"/>
    </source>
</evidence>
<keyword evidence="7" id="KW-0299">Galactose metabolism</keyword>
<evidence type="ECO:0000256" key="2">
    <source>
        <dbReference type="ARBA" id="ARBA00010951"/>
    </source>
</evidence>
<keyword evidence="4 13" id="KW-0548">Nucleotidyltransferase</keyword>
<gene>
    <name evidence="13" type="ORF">COY37_10175</name>
</gene>
<dbReference type="SUPFAM" id="SSF54197">
    <property type="entry name" value="HIT-like"/>
    <property type="match status" value="2"/>
</dbReference>
<comment type="caution">
    <text evidence="13">The sequence shown here is derived from an EMBL/GenBank/DDBJ whole genome shotgun (WGS) entry which is preliminary data.</text>
</comment>
<keyword evidence="5" id="KW-0479">Metal-binding</keyword>
<proteinExistence type="inferred from homology"/>
<dbReference type="InterPro" id="IPR036265">
    <property type="entry name" value="HIT-like_sf"/>
</dbReference>
<dbReference type="Proteomes" id="UP000230956">
    <property type="component" value="Unassembled WGS sequence"/>
</dbReference>